<dbReference type="SMART" id="SM00530">
    <property type="entry name" value="HTH_XRE"/>
    <property type="match status" value="1"/>
</dbReference>
<dbReference type="Pfam" id="PF13560">
    <property type="entry name" value="HTH_31"/>
    <property type="match status" value="1"/>
</dbReference>
<dbReference type="GO" id="GO:0003677">
    <property type="term" value="F:DNA binding"/>
    <property type="evidence" value="ECO:0007669"/>
    <property type="project" value="UniProtKB-KW"/>
</dbReference>
<proteinExistence type="predicted"/>
<dbReference type="PROSITE" id="PS50943">
    <property type="entry name" value="HTH_CROC1"/>
    <property type="match status" value="1"/>
</dbReference>
<keyword evidence="3" id="KW-1185">Reference proteome</keyword>
<dbReference type="InterPro" id="IPR043917">
    <property type="entry name" value="DUF5753"/>
</dbReference>
<dbReference type="AlphaFoldDB" id="A0AAE4CNU9"/>
<organism evidence="2 3">
    <name type="scientific">Haloactinomyces albus</name>
    <dbReference type="NCBI Taxonomy" id="1352928"/>
    <lineage>
        <taxon>Bacteria</taxon>
        <taxon>Bacillati</taxon>
        <taxon>Actinomycetota</taxon>
        <taxon>Actinomycetes</taxon>
        <taxon>Actinopolysporales</taxon>
        <taxon>Actinopolysporaceae</taxon>
        <taxon>Haloactinomyces</taxon>
    </lineage>
</organism>
<dbReference type="InterPro" id="IPR001387">
    <property type="entry name" value="Cro/C1-type_HTH"/>
</dbReference>
<dbReference type="SUPFAM" id="SSF47413">
    <property type="entry name" value="lambda repressor-like DNA-binding domains"/>
    <property type="match status" value="1"/>
</dbReference>
<protein>
    <submittedName>
        <fullName evidence="2">DNA-binding XRE family transcriptional regulator</fullName>
    </submittedName>
</protein>
<evidence type="ECO:0000313" key="2">
    <source>
        <dbReference type="EMBL" id="MDR7301048.1"/>
    </source>
</evidence>
<evidence type="ECO:0000313" key="3">
    <source>
        <dbReference type="Proteomes" id="UP001180845"/>
    </source>
</evidence>
<dbReference type="EMBL" id="JAVDXW010000001">
    <property type="protein sequence ID" value="MDR7301048.1"/>
    <property type="molecule type" value="Genomic_DNA"/>
</dbReference>
<dbReference type="CDD" id="cd00093">
    <property type="entry name" value="HTH_XRE"/>
    <property type="match status" value="1"/>
</dbReference>
<comment type="caution">
    <text evidence="2">The sequence shown here is derived from an EMBL/GenBank/DDBJ whole genome shotgun (WGS) entry which is preliminary data.</text>
</comment>
<dbReference type="Gene3D" id="1.10.260.40">
    <property type="entry name" value="lambda repressor-like DNA-binding domains"/>
    <property type="match status" value="1"/>
</dbReference>
<accession>A0AAE4CNU9</accession>
<name>A0AAE4CNU9_9ACTN</name>
<feature type="domain" description="HTH cro/C1-type" evidence="1">
    <location>
        <begin position="18"/>
        <end position="66"/>
    </location>
</feature>
<sequence>MAGNAGKTPKARALGAELRELREDRQVSQRTLSQRVAISNASLSRYETGERVPSPEDVASIVTALGDGGMVREHLIEMARDAAQPNWLSSGASGIHRELTTLIEFERTATSIVEVSPMIVPGLLQTADYAREIMSGMSSAELETHVTMRAGRRDVLTRRRPVEFEAFIVEHVLRTPIGGSDVMADQLHHMTQMAELPNVTLYVVPSGLSRWHLALEGAFIYFEFPKAAPIVNLEHYRSSAYLHDSEDVSDYSRAITTLRETAMSPTESAELIASCVKEMEALT</sequence>
<keyword evidence="2" id="KW-0238">DNA-binding</keyword>
<dbReference type="Proteomes" id="UP001180845">
    <property type="component" value="Unassembled WGS sequence"/>
</dbReference>
<dbReference type="InterPro" id="IPR010982">
    <property type="entry name" value="Lambda_DNA-bd_dom_sf"/>
</dbReference>
<reference evidence="2" key="1">
    <citation type="submission" date="2023-07" db="EMBL/GenBank/DDBJ databases">
        <title>Sequencing the genomes of 1000 actinobacteria strains.</title>
        <authorList>
            <person name="Klenk H.-P."/>
        </authorList>
    </citation>
    <scope>NUCLEOTIDE SEQUENCE</scope>
    <source>
        <strain evidence="2">DSM 45977</strain>
    </source>
</reference>
<gene>
    <name evidence="2" type="ORF">JOF55_001229</name>
</gene>
<evidence type="ECO:0000259" key="1">
    <source>
        <dbReference type="PROSITE" id="PS50943"/>
    </source>
</evidence>
<dbReference type="RefSeq" id="WP_310270826.1">
    <property type="nucleotide sequence ID" value="NZ_JAVDXW010000001.1"/>
</dbReference>
<dbReference type="Pfam" id="PF19054">
    <property type="entry name" value="DUF5753"/>
    <property type="match status" value="1"/>
</dbReference>